<dbReference type="Gene3D" id="2.40.10.10">
    <property type="entry name" value="Trypsin-like serine proteases"/>
    <property type="match status" value="2"/>
</dbReference>
<accession>A0A833J6E0</accession>
<keyword evidence="2" id="KW-0732">Signal</keyword>
<evidence type="ECO:0000256" key="2">
    <source>
        <dbReference type="SAM" id="SignalP"/>
    </source>
</evidence>
<dbReference type="SUPFAM" id="SSF50494">
    <property type="entry name" value="Trypsin-like serine proteases"/>
    <property type="match status" value="1"/>
</dbReference>
<gene>
    <name evidence="3" type="ORF">F8B43_3275</name>
</gene>
<dbReference type="InterPro" id="IPR043504">
    <property type="entry name" value="Peptidase_S1_PA_chymotrypsin"/>
</dbReference>
<dbReference type="InterPro" id="IPR009003">
    <property type="entry name" value="Peptidase_S1_PA"/>
</dbReference>
<dbReference type="PANTHER" id="PTHR43019">
    <property type="entry name" value="SERINE ENDOPROTEASE DEGS"/>
    <property type="match status" value="1"/>
</dbReference>
<proteinExistence type="predicted"/>
<reference evidence="3 4" key="1">
    <citation type="submission" date="2019-10" db="EMBL/GenBank/DDBJ databases">
        <title>Draft Genome Sequence of the Caffeine Degrading Methylotroph Methylorubrum populi PINKEL.</title>
        <authorList>
            <person name="Dawson S.C."/>
            <person name="Zhang X."/>
            <person name="Wright M.E."/>
            <person name="Sharma G."/>
            <person name="Langner J.T."/>
            <person name="Ditty J.L."/>
            <person name="Subuyuj G.A."/>
        </authorList>
    </citation>
    <scope>NUCLEOTIDE SEQUENCE [LARGE SCALE GENOMIC DNA]</scope>
    <source>
        <strain evidence="3 4">Pinkel</strain>
    </source>
</reference>
<sequence>MMYSAGKRVRRRLCGGLAALAFMASATALASPAPPNLTVDKSFGKTAGWSIGYSEALGGCLAAATFGDGTTIWFGLSAVRGNAYLAFTNPKWRSIAAGDQYDLRLQAHGQRQGHGRWGGTFVGFERGEARGLFQSGLRDNFVADLSNAGAITVEFEGRPIAKLSLVGSTDALDAVLGCQKEFAVEKAKSTGPAPARRDDEGSGSGRSSQGTGFYVSEIGHVLTNQHVIDGCSAITVTRVGSAPIKARLVAADATNDLAVLDTDRATPSAPPLAMRARVGESVYAFGFPLNGLLATTGNFTVGNVTATAGLGDDTRHIQVSVPIQPGNSGGPLVDQYGNVVGVIVSKLNALKMASLTSDLAQNVNFAIKTTIALNFLEANGILAPLNTRTSDPMTADTIAERAKAFTVRVNCN</sequence>
<protein>
    <recommendedName>
        <fullName evidence="5">Serine protease</fullName>
    </recommendedName>
</protein>
<dbReference type="EMBL" id="WEKV01000010">
    <property type="protein sequence ID" value="KAB7785242.1"/>
    <property type="molecule type" value="Genomic_DNA"/>
</dbReference>
<evidence type="ECO:0008006" key="5">
    <source>
        <dbReference type="Google" id="ProtNLM"/>
    </source>
</evidence>
<dbReference type="RefSeq" id="WP_246695970.1">
    <property type="nucleotide sequence ID" value="NZ_WEKV01000010.1"/>
</dbReference>
<organism evidence="3 4">
    <name type="scientific">Methylorubrum populi</name>
    <dbReference type="NCBI Taxonomy" id="223967"/>
    <lineage>
        <taxon>Bacteria</taxon>
        <taxon>Pseudomonadati</taxon>
        <taxon>Pseudomonadota</taxon>
        <taxon>Alphaproteobacteria</taxon>
        <taxon>Hyphomicrobiales</taxon>
        <taxon>Methylobacteriaceae</taxon>
        <taxon>Methylorubrum</taxon>
    </lineage>
</organism>
<evidence type="ECO:0000313" key="4">
    <source>
        <dbReference type="Proteomes" id="UP000469949"/>
    </source>
</evidence>
<dbReference type="InterPro" id="IPR001940">
    <property type="entry name" value="Peptidase_S1C"/>
</dbReference>
<dbReference type="AlphaFoldDB" id="A0A833J6E0"/>
<evidence type="ECO:0000313" key="3">
    <source>
        <dbReference type="EMBL" id="KAB7785242.1"/>
    </source>
</evidence>
<feature type="region of interest" description="Disordered" evidence="1">
    <location>
        <begin position="187"/>
        <end position="210"/>
    </location>
</feature>
<dbReference type="GO" id="GO:0006508">
    <property type="term" value="P:proteolysis"/>
    <property type="evidence" value="ECO:0007669"/>
    <property type="project" value="InterPro"/>
</dbReference>
<dbReference type="PANTHER" id="PTHR43019:SF23">
    <property type="entry name" value="PROTEASE DO-LIKE 5, CHLOROPLASTIC"/>
    <property type="match status" value="1"/>
</dbReference>
<evidence type="ECO:0000256" key="1">
    <source>
        <dbReference type="SAM" id="MobiDB-lite"/>
    </source>
</evidence>
<dbReference type="Pfam" id="PF13365">
    <property type="entry name" value="Trypsin_2"/>
    <property type="match status" value="1"/>
</dbReference>
<dbReference type="Proteomes" id="UP000469949">
    <property type="component" value="Unassembled WGS sequence"/>
</dbReference>
<name>A0A833J6E0_9HYPH</name>
<comment type="caution">
    <text evidence="3">The sequence shown here is derived from an EMBL/GenBank/DDBJ whole genome shotgun (WGS) entry which is preliminary data.</text>
</comment>
<dbReference type="PRINTS" id="PR00834">
    <property type="entry name" value="PROTEASES2C"/>
</dbReference>
<feature type="chain" id="PRO_5032560075" description="Serine protease" evidence="2">
    <location>
        <begin position="31"/>
        <end position="412"/>
    </location>
</feature>
<feature type="signal peptide" evidence="2">
    <location>
        <begin position="1"/>
        <end position="30"/>
    </location>
</feature>
<dbReference type="GO" id="GO:0004252">
    <property type="term" value="F:serine-type endopeptidase activity"/>
    <property type="evidence" value="ECO:0007669"/>
    <property type="project" value="InterPro"/>
</dbReference>